<dbReference type="AlphaFoldDB" id="A0AA88Y0F4"/>
<dbReference type="Gene3D" id="3.40.50.150">
    <property type="entry name" value="Vaccinia Virus protein VP39"/>
    <property type="match status" value="1"/>
</dbReference>
<dbReference type="GO" id="GO:0005739">
    <property type="term" value="C:mitochondrion"/>
    <property type="evidence" value="ECO:0007669"/>
    <property type="project" value="TreeGrafter"/>
</dbReference>
<evidence type="ECO:0000256" key="6">
    <source>
        <dbReference type="ARBA" id="ARBA00041184"/>
    </source>
</evidence>
<keyword evidence="5" id="KW-0949">S-adenosyl-L-methionine</keyword>
<dbReference type="SUPFAM" id="SSF53335">
    <property type="entry name" value="S-adenosyl-L-methionine-dependent methyltransferases"/>
    <property type="match status" value="1"/>
</dbReference>
<evidence type="ECO:0000256" key="1">
    <source>
        <dbReference type="ARBA" id="ARBA00009258"/>
    </source>
</evidence>
<protein>
    <recommendedName>
        <fullName evidence="6">rRNA methyltransferase 2, mitochondrial</fullName>
    </recommendedName>
</protein>
<dbReference type="PANTHER" id="PTHR10920">
    <property type="entry name" value="RIBOSOMAL RNA METHYLTRANSFERASE"/>
    <property type="match status" value="1"/>
</dbReference>
<evidence type="ECO:0000256" key="5">
    <source>
        <dbReference type="ARBA" id="ARBA00022691"/>
    </source>
</evidence>
<keyword evidence="9" id="KW-1185">Reference proteome</keyword>
<feature type="domain" description="Ribosomal RNA methyltransferase FtsJ" evidence="7">
    <location>
        <begin position="50"/>
        <end position="185"/>
    </location>
</feature>
<dbReference type="Proteomes" id="UP001186944">
    <property type="component" value="Unassembled WGS sequence"/>
</dbReference>
<evidence type="ECO:0000256" key="4">
    <source>
        <dbReference type="ARBA" id="ARBA00022679"/>
    </source>
</evidence>
<reference evidence="8" key="1">
    <citation type="submission" date="2019-08" db="EMBL/GenBank/DDBJ databases">
        <title>The improved chromosome-level genome for the pearl oyster Pinctada fucata martensii using PacBio sequencing and Hi-C.</title>
        <authorList>
            <person name="Zheng Z."/>
        </authorList>
    </citation>
    <scope>NUCLEOTIDE SEQUENCE</scope>
    <source>
        <strain evidence="8">ZZ-2019</strain>
        <tissue evidence="8">Adductor muscle</tissue>
    </source>
</reference>
<dbReference type="Pfam" id="PF01728">
    <property type="entry name" value="FtsJ"/>
    <property type="match status" value="1"/>
</dbReference>
<keyword evidence="3" id="KW-0489">Methyltransferase</keyword>
<dbReference type="EMBL" id="VSWD01000010">
    <property type="protein sequence ID" value="KAK3091425.1"/>
    <property type="molecule type" value="Genomic_DNA"/>
</dbReference>
<evidence type="ECO:0000259" key="7">
    <source>
        <dbReference type="Pfam" id="PF01728"/>
    </source>
</evidence>
<organism evidence="8 9">
    <name type="scientific">Pinctada imbricata</name>
    <name type="common">Atlantic pearl-oyster</name>
    <name type="synonym">Pinctada martensii</name>
    <dbReference type="NCBI Taxonomy" id="66713"/>
    <lineage>
        <taxon>Eukaryota</taxon>
        <taxon>Metazoa</taxon>
        <taxon>Spiralia</taxon>
        <taxon>Lophotrochozoa</taxon>
        <taxon>Mollusca</taxon>
        <taxon>Bivalvia</taxon>
        <taxon>Autobranchia</taxon>
        <taxon>Pteriomorphia</taxon>
        <taxon>Pterioida</taxon>
        <taxon>Pterioidea</taxon>
        <taxon>Pteriidae</taxon>
        <taxon>Pinctada</taxon>
    </lineage>
</organism>
<dbReference type="InterPro" id="IPR029063">
    <property type="entry name" value="SAM-dependent_MTases_sf"/>
</dbReference>
<evidence type="ECO:0000313" key="9">
    <source>
        <dbReference type="Proteomes" id="UP001186944"/>
    </source>
</evidence>
<evidence type="ECO:0000256" key="2">
    <source>
        <dbReference type="ARBA" id="ARBA00022552"/>
    </source>
</evidence>
<comment type="caution">
    <text evidence="8">The sequence shown here is derived from an EMBL/GenBank/DDBJ whole genome shotgun (WGS) entry which is preliminary data.</text>
</comment>
<gene>
    <name evidence="8" type="ORF">FSP39_019789</name>
</gene>
<name>A0AA88Y0F4_PINIB</name>
<dbReference type="PANTHER" id="PTHR10920:SF18">
    <property type="entry name" value="RRNA METHYLTRANSFERASE 2, MITOCHONDRIAL"/>
    <property type="match status" value="1"/>
</dbReference>
<comment type="similarity">
    <text evidence="1">Belongs to the class I-like SAM-binding methyltransferase superfamily. RNA methyltransferase RlmE family.</text>
</comment>
<evidence type="ECO:0000313" key="8">
    <source>
        <dbReference type="EMBL" id="KAK3091425.1"/>
    </source>
</evidence>
<dbReference type="InterPro" id="IPR002877">
    <property type="entry name" value="RNA_MeTrfase_FtsJ_dom"/>
</dbReference>
<accession>A0AA88Y0F4</accession>
<keyword evidence="2" id="KW-0698">rRNA processing</keyword>
<proteinExistence type="inferred from homology"/>
<dbReference type="GO" id="GO:0008650">
    <property type="term" value="F:rRNA (uridine-2'-O-)-methyltransferase activity"/>
    <property type="evidence" value="ECO:0007669"/>
    <property type="project" value="TreeGrafter"/>
</dbReference>
<sequence>MGQVHSHLTISPTSTKLAWMMHLRPCFNTAMHGTSAAFDLYFMLEQQDKRKPRGLVIGVDLKSMEPIKGAILLSNSDFTSSETREMIAKHLMGEKLNVVLSDMAPNSSGLRHLDHQIIVKLSFSVMKFSVQTLQKNGHMVCKLWDGNETNIVKETAQKFFKTVKIVKPEASRSDSAEIYVLCKDFLLDNE</sequence>
<evidence type="ECO:0000256" key="3">
    <source>
        <dbReference type="ARBA" id="ARBA00022603"/>
    </source>
</evidence>
<keyword evidence="4" id="KW-0808">Transferase</keyword>
<dbReference type="InterPro" id="IPR050082">
    <property type="entry name" value="RNA_methyltr_RlmE"/>
</dbReference>